<evidence type="ECO:0008006" key="4">
    <source>
        <dbReference type="Google" id="ProtNLM"/>
    </source>
</evidence>
<dbReference type="Proteomes" id="UP001356308">
    <property type="component" value="Unassembled WGS sequence"/>
</dbReference>
<organism evidence="2 3">
    <name type="scientific">Maribacter cobaltidurans</name>
    <dbReference type="NCBI Taxonomy" id="1178778"/>
    <lineage>
        <taxon>Bacteria</taxon>
        <taxon>Pseudomonadati</taxon>
        <taxon>Bacteroidota</taxon>
        <taxon>Flavobacteriia</taxon>
        <taxon>Flavobacteriales</taxon>
        <taxon>Flavobacteriaceae</taxon>
        <taxon>Maribacter</taxon>
    </lineage>
</organism>
<protein>
    <recommendedName>
        <fullName evidence="4">Macroglobulin domain-containing protein</fullName>
    </recommendedName>
</protein>
<gene>
    <name evidence="2" type="ORF">V1I91_13170</name>
</gene>
<evidence type="ECO:0000313" key="2">
    <source>
        <dbReference type="EMBL" id="MEE1977031.1"/>
    </source>
</evidence>
<feature type="signal peptide" evidence="1">
    <location>
        <begin position="1"/>
        <end position="21"/>
    </location>
</feature>
<reference evidence="2 3" key="1">
    <citation type="submission" date="2024-01" db="EMBL/GenBank/DDBJ databases">
        <title>Maribacter spp. originated from different algae showed divergent polysaccharides utilization ability.</title>
        <authorList>
            <person name="Wang H."/>
            <person name="Wu Y."/>
        </authorList>
    </citation>
    <scope>NUCLEOTIDE SEQUENCE [LARGE SCALE GENOMIC DNA]</scope>
    <source>
        <strain evidence="2 3">PR1</strain>
    </source>
</reference>
<keyword evidence="3" id="KW-1185">Reference proteome</keyword>
<evidence type="ECO:0000313" key="3">
    <source>
        <dbReference type="Proteomes" id="UP001356308"/>
    </source>
</evidence>
<keyword evidence="1" id="KW-0732">Signal</keyword>
<comment type="caution">
    <text evidence="2">The sequence shown here is derived from an EMBL/GenBank/DDBJ whole genome shotgun (WGS) entry which is preliminary data.</text>
</comment>
<dbReference type="EMBL" id="JAZDDG010000006">
    <property type="protein sequence ID" value="MEE1977031.1"/>
    <property type="molecule type" value="Genomic_DNA"/>
</dbReference>
<name>A0ABU7IVQ5_9FLAO</name>
<proteinExistence type="predicted"/>
<dbReference type="RefSeq" id="WP_272651726.1">
    <property type="nucleotide sequence ID" value="NZ_JAZDDG010000006.1"/>
</dbReference>
<sequence length="582" mass="66939">MRKIRFIFFGVLYISMLSITAQGTSTNTFINETKVPYQEQVYLKTNTSLGFVGEYLYYTLYNLKAKTGQLSGVSKIAYLKLVNENGNIVLNHKIKLNKGIGDSNFFIPSNIPSGNYKLVAYTQWMLNNGKGYFFSQDLTIINPYTSDQAVFRQAKLLENHDEYKGKGKAVTYGSIPLEMQLDKNTYGIRDSIHLELISKGYQEGLGNYVISVRRVNELKAPENLSVMDYQTVYPSEQIVQELILPELRGELISGKVSKTEDAGDKKEVLLAASFPGEDYLLKIVNTDDNGEFFVNVDKDYTAQDIYLQPLGGGESKYDIVFYPEKSLDFSQLNYHSFKLDKEMEPVIKERSIHNQIENAYYSSKPDTILLGNGNARFYGPDVKKYVLDEYTRFSTVKETFVEIVEHVWLQADKNGEMQFHVRPEDPYVDSGQLPLVIVDGILVLDHGRLLNLPSNRINTISISRNNHFYGTKTFQGVVDITTFKNDYFENYYTDNLFSQELFKPNESKNYYRQSYQGAAREKYDRLPDFRYQLLWLPKYQITQKVQEIDFYSSDIKGEFEVVVEGFTLSGKPVLLTSRFTIE</sequence>
<accession>A0ABU7IVQ5</accession>
<feature type="chain" id="PRO_5046434188" description="Macroglobulin domain-containing protein" evidence="1">
    <location>
        <begin position="22"/>
        <end position="582"/>
    </location>
</feature>
<evidence type="ECO:0000256" key="1">
    <source>
        <dbReference type="SAM" id="SignalP"/>
    </source>
</evidence>